<evidence type="ECO:0000256" key="1">
    <source>
        <dbReference type="SAM" id="MobiDB-lite"/>
    </source>
</evidence>
<feature type="region of interest" description="Disordered" evidence="1">
    <location>
        <begin position="25"/>
        <end position="72"/>
    </location>
</feature>
<gene>
    <name evidence="2" type="ORF">K435DRAFT_876357</name>
</gene>
<sequence length="182" mass="20068">MTKPNPPIGPTYYFYVTYSRIRRRESSTQDGDGDYGDFTVASDHRGRTPTTTVVEEAEAAQSISTLSDAQKRRRYNEGMRQDYNRSHSSSPISSDWNGSTSKRCFACRVCPNSAVACSFGALGSIHREIIYVVPFPELSAQKSLRLLTSEASRPILLLIVPETLGLPSSTQASPTPSALHMM</sequence>
<feature type="compositionally biased region" description="Polar residues" evidence="1">
    <location>
        <begin position="86"/>
        <end position="97"/>
    </location>
</feature>
<organism evidence="2 3">
    <name type="scientific">Dendrothele bispora (strain CBS 962.96)</name>
    <dbReference type="NCBI Taxonomy" id="1314807"/>
    <lineage>
        <taxon>Eukaryota</taxon>
        <taxon>Fungi</taxon>
        <taxon>Dikarya</taxon>
        <taxon>Basidiomycota</taxon>
        <taxon>Agaricomycotina</taxon>
        <taxon>Agaricomycetes</taxon>
        <taxon>Agaricomycetidae</taxon>
        <taxon>Agaricales</taxon>
        <taxon>Agaricales incertae sedis</taxon>
        <taxon>Dendrothele</taxon>
    </lineage>
</organism>
<accession>A0A4S8KSK0</accession>
<name>A0A4S8KSK0_DENBC</name>
<protein>
    <submittedName>
        <fullName evidence="2">Uncharacterized protein</fullName>
    </submittedName>
</protein>
<evidence type="ECO:0000313" key="3">
    <source>
        <dbReference type="Proteomes" id="UP000297245"/>
    </source>
</evidence>
<keyword evidence="3" id="KW-1185">Reference proteome</keyword>
<dbReference type="EMBL" id="ML180150">
    <property type="protein sequence ID" value="THU78690.1"/>
    <property type="molecule type" value="Genomic_DNA"/>
</dbReference>
<feature type="region of interest" description="Disordered" evidence="1">
    <location>
        <begin position="78"/>
        <end position="97"/>
    </location>
</feature>
<dbReference type="AlphaFoldDB" id="A0A4S8KSK0"/>
<evidence type="ECO:0000313" key="2">
    <source>
        <dbReference type="EMBL" id="THU78690.1"/>
    </source>
</evidence>
<reference evidence="2 3" key="1">
    <citation type="journal article" date="2019" name="Nat. Ecol. Evol.">
        <title>Megaphylogeny resolves global patterns of mushroom evolution.</title>
        <authorList>
            <person name="Varga T."/>
            <person name="Krizsan K."/>
            <person name="Foldi C."/>
            <person name="Dima B."/>
            <person name="Sanchez-Garcia M."/>
            <person name="Sanchez-Ramirez S."/>
            <person name="Szollosi G.J."/>
            <person name="Szarkandi J.G."/>
            <person name="Papp V."/>
            <person name="Albert L."/>
            <person name="Andreopoulos W."/>
            <person name="Angelini C."/>
            <person name="Antonin V."/>
            <person name="Barry K.W."/>
            <person name="Bougher N.L."/>
            <person name="Buchanan P."/>
            <person name="Buyck B."/>
            <person name="Bense V."/>
            <person name="Catcheside P."/>
            <person name="Chovatia M."/>
            <person name="Cooper J."/>
            <person name="Damon W."/>
            <person name="Desjardin D."/>
            <person name="Finy P."/>
            <person name="Geml J."/>
            <person name="Haridas S."/>
            <person name="Hughes K."/>
            <person name="Justo A."/>
            <person name="Karasinski D."/>
            <person name="Kautmanova I."/>
            <person name="Kiss B."/>
            <person name="Kocsube S."/>
            <person name="Kotiranta H."/>
            <person name="LaButti K.M."/>
            <person name="Lechner B.E."/>
            <person name="Liimatainen K."/>
            <person name="Lipzen A."/>
            <person name="Lukacs Z."/>
            <person name="Mihaltcheva S."/>
            <person name="Morgado L.N."/>
            <person name="Niskanen T."/>
            <person name="Noordeloos M.E."/>
            <person name="Ohm R.A."/>
            <person name="Ortiz-Santana B."/>
            <person name="Ovrebo C."/>
            <person name="Racz N."/>
            <person name="Riley R."/>
            <person name="Savchenko A."/>
            <person name="Shiryaev A."/>
            <person name="Soop K."/>
            <person name="Spirin V."/>
            <person name="Szebenyi C."/>
            <person name="Tomsovsky M."/>
            <person name="Tulloss R.E."/>
            <person name="Uehling J."/>
            <person name="Grigoriev I.V."/>
            <person name="Vagvolgyi C."/>
            <person name="Papp T."/>
            <person name="Martin F.M."/>
            <person name="Miettinen O."/>
            <person name="Hibbett D.S."/>
            <person name="Nagy L.G."/>
        </authorList>
    </citation>
    <scope>NUCLEOTIDE SEQUENCE [LARGE SCALE GENOMIC DNA]</scope>
    <source>
        <strain evidence="2 3">CBS 962.96</strain>
    </source>
</reference>
<proteinExistence type="predicted"/>
<dbReference type="Proteomes" id="UP000297245">
    <property type="component" value="Unassembled WGS sequence"/>
</dbReference>